<organism evidence="3 4">
    <name type="scientific">Mucuna pruriens</name>
    <name type="common">Velvet bean</name>
    <name type="synonym">Dolichos pruriens</name>
    <dbReference type="NCBI Taxonomy" id="157652"/>
    <lineage>
        <taxon>Eukaryota</taxon>
        <taxon>Viridiplantae</taxon>
        <taxon>Streptophyta</taxon>
        <taxon>Embryophyta</taxon>
        <taxon>Tracheophyta</taxon>
        <taxon>Spermatophyta</taxon>
        <taxon>Magnoliopsida</taxon>
        <taxon>eudicotyledons</taxon>
        <taxon>Gunneridae</taxon>
        <taxon>Pentapetalae</taxon>
        <taxon>rosids</taxon>
        <taxon>fabids</taxon>
        <taxon>Fabales</taxon>
        <taxon>Fabaceae</taxon>
        <taxon>Papilionoideae</taxon>
        <taxon>50 kb inversion clade</taxon>
        <taxon>NPAAA clade</taxon>
        <taxon>indigoferoid/millettioid clade</taxon>
        <taxon>Phaseoleae</taxon>
        <taxon>Mucuna</taxon>
    </lineage>
</organism>
<reference evidence="3" key="1">
    <citation type="submission" date="2018-05" db="EMBL/GenBank/DDBJ databases">
        <title>Draft genome of Mucuna pruriens seed.</title>
        <authorList>
            <person name="Nnadi N.E."/>
            <person name="Vos R."/>
            <person name="Hasami M.H."/>
            <person name="Devisetty U.K."/>
            <person name="Aguiy J.C."/>
        </authorList>
    </citation>
    <scope>NUCLEOTIDE SEQUENCE [LARGE SCALE GENOMIC DNA]</scope>
    <source>
        <strain evidence="3">JCA_2017</strain>
    </source>
</reference>
<keyword evidence="1" id="KW-0479">Metal-binding</keyword>
<dbReference type="AlphaFoldDB" id="A0A371F6N3"/>
<sequence>MALKTSSIKCFKCLWKGHIAFKCPNRRVMIVKDDGEVESESSIGEVSTSSEAECLSDDSHYEADLLIVRRYLILGNLCSMIIDPSCVNVSSERLVKKLALPISVHQSEKGELLVDRQAEVIFTLGGYEDRMICDMVPMEATHLLLGKFDKKLIHDGVTNYLHS</sequence>
<proteinExistence type="predicted"/>
<dbReference type="OrthoDB" id="1747743at2759"/>
<gene>
    <name evidence="3" type="ORF">CR513_46364</name>
</gene>
<dbReference type="InterPro" id="IPR036875">
    <property type="entry name" value="Znf_CCHC_sf"/>
</dbReference>
<evidence type="ECO:0000313" key="3">
    <source>
        <dbReference type="EMBL" id="RDX73951.1"/>
    </source>
</evidence>
<feature type="domain" description="CCHC-type" evidence="2">
    <location>
        <begin position="9"/>
        <end position="25"/>
    </location>
</feature>
<dbReference type="GO" id="GO:0008270">
    <property type="term" value="F:zinc ion binding"/>
    <property type="evidence" value="ECO:0007669"/>
    <property type="project" value="UniProtKB-KW"/>
</dbReference>
<protein>
    <recommendedName>
        <fullName evidence="2">CCHC-type domain-containing protein</fullName>
    </recommendedName>
</protein>
<keyword evidence="1" id="KW-0862">Zinc</keyword>
<comment type="caution">
    <text evidence="3">The sequence shown here is derived from an EMBL/GenBank/DDBJ whole genome shotgun (WGS) entry which is preliminary data.</text>
</comment>
<dbReference type="GO" id="GO:0003676">
    <property type="term" value="F:nucleic acid binding"/>
    <property type="evidence" value="ECO:0007669"/>
    <property type="project" value="InterPro"/>
</dbReference>
<accession>A0A371F6N3</accession>
<dbReference type="PROSITE" id="PS50158">
    <property type="entry name" value="ZF_CCHC"/>
    <property type="match status" value="1"/>
</dbReference>
<dbReference type="PANTHER" id="PTHR35046">
    <property type="entry name" value="ZINC KNUCKLE (CCHC-TYPE) FAMILY PROTEIN"/>
    <property type="match status" value="1"/>
</dbReference>
<dbReference type="Proteomes" id="UP000257109">
    <property type="component" value="Unassembled WGS sequence"/>
</dbReference>
<dbReference type="SUPFAM" id="SSF57756">
    <property type="entry name" value="Retrovirus zinc finger-like domains"/>
    <property type="match status" value="1"/>
</dbReference>
<feature type="non-terminal residue" evidence="3">
    <location>
        <position position="1"/>
    </location>
</feature>
<evidence type="ECO:0000259" key="2">
    <source>
        <dbReference type="PROSITE" id="PS50158"/>
    </source>
</evidence>
<evidence type="ECO:0000313" key="4">
    <source>
        <dbReference type="Proteomes" id="UP000257109"/>
    </source>
</evidence>
<keyword evidence="1" id="KW-0863">Zinc-finger</keyword>
<keyword evidence="4" id="KW-1185">Reference proteome</keyword>
<evidence type="ECO:0000256" key="1">
    <source>
        <dbReference type="PROSITE-ProRule" id="PRU00047"/>
    </source>
</evidence>
<dbReference type="InterPro" id="IPR001878">
    <property type="entry name" value="Znf_CCHC"/>
</dbReference>
<name>A0A371F6N3_MUCPR</name>
<dbReference type="EMBL" id="QJKJ01010344">
    <property type="protein sequence ID" value="RDX73951.1"/>
    <property type="molecule type" value="Genomic_DNA"/>
</dbReference>
<dbReference type="PANTHER" id="PTHR35046:SF9">
    <property type="entry name" value="RNA-DIRECTED DNA POLYMERASE"/>
    <property type="match status" value="1"/>
</dbReference>